<dbReference type="SUPFAM" id="SSF55874">
    <property type="entry name" value="ATPase domain of HSP90 chaperone/DNA topoisomerase II/histidine kinase"/>
    <property type="match status" value="1"/>
</dbReference>
<dbReference type="InterPro" id="IPR005467">
    <property type="entry name" value="His_kinase_dom"/>
</dbReference>
<evidence type="ECO:0000259" key="8">
    <source>
        <dbReference type="PROSITE" id="PS50109"/>
    </source>
</evidence>
<sequence>MNRWNGRGSVGETVAGVQHARSAVVADSDKDRLAATTAALAAAGFNVFPAVDAAALAAHLQHHNPSVAVAESSLAHGLRSPGVPMLLILASQESLDLQEVESWRVADYVISPVRSGELVHRVETLIGRAAERARSRGEIEALRESLRNVSSAIRETNDPQLISDHVVRGFGEALNVDHVWFATFRDERVPSIRAQWNRPGLPLLPARLGESENAIIEAANRLWADADVLAVADHREDPDSKIAKALREWSGELNPVSTVLLPVGEGATALGIILLSTVQERHDWTRPEIALMQHVAGNVAHGLIQGHLISAQQRVLHQLRQLDKAKTDFLATVNHELRTPLTSITAYLDMIQDGSGGPVPDGIRKMLDVIARNSTRLRRLIEDMLTVSMQDGSNLDLKPVDIAKLLQVVVATLRPLAESRHVSLSFTEGTDDIEVTADEAKLEQVFTNIVANAIKFTPEGGRVGITSSVTDSEGGGLALVRIADNGLGIPEHDLPHIFTRFYRASNATSAAVPGSGLGLAIAHDIISRHMGRLLLDSTLGAGTTVSVELPVGGP</sequence>
<evidence type="ECO:0000313" key="10">
    <source>
        <dbReference type="EMBL" id="MET4540483.1"/>
    </source>
</evidence>
<dbReference type="SUPFAM" id="SSF52172">
    <property type="entry name" value="CheY-like"/>
    <property type="match status" value="1"/>
</dbReference>
<evidence type="ECO:0000256" key="5">
    <source>
        <dbReference type="ARBA" id="ARBA00022777"/>
    </source>
</evidence>
<accession>A0ABV2P6U7</accession>
<dbReference type="PRINTS" id="PR00344">
    <property type="entry name" value="BCTRLSENSOR"/>
</dbReference>
<keyword evidence="6" id="KW-0902">Two-component regulatory system</keyword>
<dbReference type="InterPro" id="IPR011006">
    <property type="entry name" value="CheY-like_superfamily"/>
</dbReference>
<proteinExistence type="predicted"/>
<dbReference type="InterPro" id="IPR003594">
    <property type="entry name" value="HATPase_dom"/>
</dbReference>
<dbReference type="Gene3D" id="1.10.287.130">
    <property type="match status" value="1"/>
</dbReference>
<evidence type="ECO:0000256" key="7">
    <source>
        <dbReference type="PROSITE-ProRule" id="PRU00169"/>
    </source>
</evidence>
<dbReference type="CDD" id="cd00075">
    <property type="entry name" value="HATPase"/>
    <property type="match status" value="1"/>
</dbReference>
<dbReference type="InterPro" id="IPR029016">
    <property type="entry name" value="GAF-like_dom_sf"/>
</dbReference>
<reference evidence="10 11" key="1">
    <citation type="submission" date="2024-06" db="EMBL/GenBank/DDBJ databases">
        <title>Sorghum-associated microbial communities from plants grown in Nebraska, USA.</title>
        <authorList>
            <person name="Schachtman D."/>
        </authorList>
    </citation>
    <scope>NUCLEOTIDE SEQUENCE [LARGE SCALE GENOMIC DNA]</scope>
    <source>
        <strain evidence="10 11">3552</strain>
    </source>
</reference>
<keyword evidence="4" id="KW-0597">Phosphoprotein</keyword>
<organism evidence="10 11">
    <name type="scientific">Arthrobacter bambusae</name>
    <dbReference type="NCBI Taxonomy" id="1338426"/>
    <lineage>
        <taxon>Bacteria</taxon>
        <taxon>Bacillati</taxon>
        <taxon>Actinomycetota</taxon>
        <taxon>Actinomycetes</taxon>
        <taxon>Micrococcales</taxon>
        <taxon>Micrococcaceae</taxon>
        <taxon>Arthrobacter</taxon>
    </lineage>
</organism>
<dbReference type="GO" id="GO:0004673">
    <property type="term" value="F:protein histidine kinase activity"/>
    <property type="evidence" value="ECO:0007669"/>
    <property type="project" value="UniProtKB-EC"/>
</dbReference>
<evidence type="ECO:0000256" key="6">
    <source>
        <dbReference type="ARBA" id="ARBA00023012"/>
    </source>
</evidence>
<dbReference type="PROSITE" id="PS50110">
    <property type="entry name" value="RESPONSE_REGULATORY"/>
    <property type="match status" value="1"/>
</dbReference>
<dbReference type="InterPro" id="IPR001789">
    <property type="entry name" value="Sig_transdc_resp-reg_receiver"/>
</dbReference>
<dbReference type="SUPFAM" id="SSF47384">
    <property type="entry name" value="Homodimeric domain of signal transducing histidine kinase"/>
    <property type="match status" value="1"/>
</dbReference>
<dbReference type="CDD" id="cd00082">
    <property type="entry name" value="HisKA"/>
    <property type="match status" value="1"/>
</dbReference>
<evidence type="ECO:0000256" key="1">
    <source>
        <dbReference type="ARBA" id="ARBA00000085"/>
    </source>
</evidence>
<dbReference type="PROSITE" id="PS50109">
    <property type="entry name" value="HIS_KIN"/>
    <property type="match status" value="1"/>
</dbReference>
<comment type="catalytic activity">
    <reaction evidence="1">
        <text>ATP + protein L-histidine = ADP + protein N-phospho-L-histidine.</text>
        <dbReference type="EC" id="2.7.13.3"/>
    </reaction>
</comment>
<dbReference type="Pfam" id="PF00512">
    <property type="entry name" value="HisKA"/>
    <property type="match status" value="1"/>
</dbReference>
<keyword evidence="5 10" id="KW-0418">Kinase</keyword>
<dbReference type="Gene3D" id="3.30.565.10">
    <property type="entry name" value="Histidine kinase-like ATPase, C-terminal domain"/>
    <property type="match status" value="1"/>
</dbReference>
<dbReference type="InterPro" id="IPR036890">
    <property type="entry name" value="HATPase_C_sf"/>
</dbReference>
<comment type="caution">
    <text evidence="7">Lacks conserved residue(s) required for the propagation of feature annotation.</text>
</comment>
<evidence type="ECO:0000259" key="9">
    <source>
        <dbReference type="PROSITE" id="PS50110"/>
    </source>
</evidence>
<dbReference type="InterPro" id="IPR036097">
    <property type="entry name" value="HisK_dim/P_sf"/>
</dbReference>
<evidence type="ECO:0000313" key="11">
    <source>
        <dbReference type="Proteomes" id="UP001549307"/>
    </source>
</evidence>
<name>A0ABV2P6U7_9MICC</name>
<dbReference type="InterPro" id="IPR003661">
    <property type="entry name" value="HisK_dim/P_dom"/>
</dbReference>
<keyword evidence="10" id="KW-0808">Transferase</keyword>
<dbReference type="PANTHER" id="PTHR43547:SF2">
    <property type="entry name" value="HYBRID SIGNAL TRANSDUCTION HISTIDINE KINASE C"/>
    <property type="match status" value="1"/>
</dbReference>
<evidence type="ECO:0000256" key="2">
    <source>
        <dbReference type="ARBA" id="ARBA00004236"/>
    </source>
</evidence>
<protein>
    <recommendedName>
        <fullName evidence="3">histidine kinase</fullName>
        <ecNumber evidence="3">2.7.13.3</ecNumber>
    </recommendedName>
</protein>
<gene>
    <name evidence="10" type="ORF">ABIE37_002270</name>
</gene>
<evidence type="ECO:0000256" key="4">
    <source>
        <dbReference type="ARBA" id="ARBA00022553"/>
    </source>
</evidence>
<comment type="subcellular location">
    <subcellularLocation>
        <location evidence="2">Cell membrane</location>
    </subcellularLocation>
</comment>
<dbReference type="EMBL" id="JBEPSN010000005">
    <property type="protein sequence ID" value="MET4540483.1"/>
    <property type="molecule type" value="Genomic_DNA"/>
</dbReference>
<evidence type="ECO:0000256" key="3">
    <source>
        <dbReference type="ARBA" id="ARBA00012438"/>
    </source>
</evidence>
<dbReference type="Pfam" id="PF02518">
    <property type="entry name" value="HATPase_c"/>
    <property type="match status" value="1"/>
</dbReference>
<dbReference type="InterPro" id="IPR004358">
    <property type="entry name" value="Sig_transdc_His_kin-like_C"/>
</dbReference>
<dbReference type="PANTHER" id="PTHR43547">
    <property type="entry name" value="TWO-COMPONENT HISTIDINE KINASE"/>
    <property type="match status" value="1"/>
</dbReference>
<dbReference type="SMART" id="SM00388">
    <property type="entry name" value="HisKA"/>
    <property type="match status" value="1"/>
</dbReference>
<dbReference type="Gene3D" id="3.30.450.40">
    <property type="match status" value="1"/>
</dbReference>
<comment type="caution">
    <text evidence="10">The sequence shown here is derived from an EMBL/GenBank/DDBJ whole genome shotgun (WGS) entry which is preliminary data.</text>
</comment>
<keyword evidence="11" id="KW-1185">Reference proteome</keyword>
<dbReference type="EC" id="2.7.13.3" evidence="3"/>
<feature type="domain" description="Response regulatory" evidence="9">
    <location>
        <begin position="22"/>
        <end position="126"/>
    </location>
</feature>
<dbReference type="Proteomes" id="UP001549307">
    <property type="component" value="Unassembled WGS sequence"/>
</dbReference>
<dbReference type="SUPFAM" id="SSF55781">
    <property type="entry name" value="GAF domain-like"/>
    <property type="match status" value="1"/>
</dbReference>
<dbReference type="SMART" id="SM00387">
    <property type="entry name" value="HATPase_c"/>
    <property type="match status" value="1"/>
</dbReference>
<feature type="domain" description="Histidine kinase" evidence="8">
    <location>
        <begin position="332"/>
        <end position="553"/>
    </location>
</feature>